<organism evidence="2 3">
    <name type="scientific">Microlunatus kandeliicorticis</name>
    <dbReference type="NCBI Taxonomy" id="1759536"/>
    <lineage>
        <taxon>Bacteria</taxon>
        <taxon>Bacillati</taxon>
        <taxon>Actinomycetota</taxon>
        <taxon>Actinomycetes</taxon>
        <taxon>Propionibacteriales</taxon>
        <taxon>Propionibacteriaceae</taxon>
        <taxon>Microlunatus</taxon>
    </lineage>
</organism>
<gene>
    <name evidence="2" type="ORF">FHX74_000200</name>
</gene>
<feature type="transmembrane region" description="Helical" evidence="1">
    <location>
        <begin position="20"/>
        <end position="42"/>
    </location>
</feature>
<protein>
    <submittedName>
        <fullName evidence="2">Putative membrane protein</fullName>
    </submittedName>
</protein>
<keyword evidence="1" id="KW-1133">Transmembrane helix</keyword>
<accession>A0A7W3IP12</accession>
<evidence type="ECO:0000313" key="2">
    <source>
        <dbReference type="EMBL" id="MBA8792606.1"/>
    </source>
</evidence>
<feature type="transmembrane region" description="Helical" evidence="1">
    <location>
        <begin position="219"/>
        <end position="239"/>
    </location>
</feature>
<dbReference type="InterPro" id="IPR009781">
    <property type="entry name" value="DUF1345"/>
</dbReference>
<dbReference type="Pfam" id="PF07077">
    <property type="entry name" value="DUF1345"/>
    <property type="match status" value="1"/>
</dbReference>
<keyword evidence="3" id="KW-1185">Reference proteome</keyword>
<dbReference type="AlphaFoldDB" id="A0A7W3IP12"/>
<keyword evidence="1" id="KW-0472">Membrane</keyword>
<evidence type="ECO:0000256" key="1">
    <source>
        <dbReference type="SAM" id="Phobius"/>
    </source>
</evidence>
<dbReference type="Proteomes" id="UP000523079">
    <property type="component" value="Unassembled WGS sequence"/>
</dbReference>
<dbReference type="RefSeq" id="WP_182558236.1">
    <property type="nucleotide sequence ID" value="NZ_JACGWT010000001.1"/>
</dbReference>
<sequence>MSPAPPAARVPWLAPDARRAWVALLATVPASLVAGFVIGFVLARTDRLDLVDRVQFDLFLGLMALFFLLYAVLTWWVFHRRDRAELEHLVPATTPRARWARVSLVLSGGGSTSWSSTAALFALGVVVYVAFTPAIRTTTSTLLVCVALVVTGWAVVAISFAVHYLRSDVSLGGLEFPGDEPPVFGDYLYLALQISTTHSSSDVSVTTRRMRRQVTRQTLIAFVFNSVIIALLVSALLLASPA</sequence>
<comment type="caution">
    <text evidence="2">The sequence shown here is derived from an EMBL/GenBank/DDBJ whole genome shotgun (WGS) entry which is preliminary data.</text>
</comment>
<name>A0A7W3IP12_9ACTN</name>
<reference evidence="2 3" key="1">
    <citation type="submission" date="2020-07" db="EMBL/GenBank/DDBJ databases">
        <title>Sequencing the genomes of 1000 actinobacteria strains.</title>
        <authorList>
            <person name="Klenk H.-P."/>
        </authorList>
    </citation>
    <scope>NUCLEOTIDE SEQUENCE [LARGE SCALE GENOMIC DNA]</scope>
    <source>
        <strain evidence="2 3">DSM 100723</strain>
    </source>
</reference>
<feature type="transmembrane region" description="Helical" evidence="1">
    <location>
        <begin position="143"/>
        <end position="167"/>
    </location>
</feature>
<feature type="transmembrane region" description="Helical" evidence="1">
    <location>
        <begin position="113"/>
        <end position="131"/>
    </location>
</feature>
<proteinExistence type="predicted"/>
<evidence type="ECO:0000313" key="3">
    <source>
        <dbReference type="Proteomes" id="UP000523079"/>
    </source>
</evidence>
<dbReference type="EMBL" id="JACGWT010000001">
    <property type="protein sequence ID" value="MBA8792606.1"/>
    <property type="molecule type" value="Genomic_DNA"/>
</dbReference>
<keyword evidence="1" id="KW-0812">Transmembrane</keyword>
<feature type="transmembrane region" description="Helical" evidence="1">
    <location>
        <begin position="54"/>
        <end position="78"/>
    </location>
</feature>